<feature type="domain" description="GGDEF" evidence="5">
    <location>
        <begin position="248"/>
        <end position="378"/>
    </location>
</feature>
<feature type="transmembrane region" description="Helical" evidence="4">
    <location>
        <begin position="111"/>
        <end position="128"/>
    </location>
</feature>
<comment type="cofactor">
    <cofactor evidence="1">
        <name>Mg(2+)</name>
        <dbReference type="ChEBI" id="CHEBI:18420"/>
    </cofactor>
</comment>
<dbReference type="EMBL" id="LNYG01000007">
    <property type="protein sequence ID" value="KTD12114.1"/>
    <property type="molecule type" value="Genomic_DNA"/>
</dbReference>
<dbReference type="EMBL" id="LYOZ01000003">
    <property type="protein sequence ID" value="OCH98847.1"/>
    <property type="molecule type" value="Genomic_DNA"/>
</dbReference>
<name>A0A0W0UW53_9GAMM</name>
<evidence type="ECO:0000256" key="3">
    <source>
        <dbReference type="ARBA" id="ARBA00034247"/>
    </source>
</evidence>
<evidence type="ECO:0000313" key="6">
    <source>
        <dbReference type="EMBL" id="KTD12114.1"/>
    </source>
</evidence>
<feature type="transmembrane region" description="Helical" evidence="4">
    <location>
        <begin position="135"/>
        <end position="152"/>
    </location>
</feature>
<dbReference type="PROSITE" id="PS50887">
    <property type="entry name" value="GGDEF"/>
    <property type="match status" value="1"/>
</dbReference>
<dbReference type="InterPro" id="IPR000160">
    <property type="entry name" value="GGDEF_dom"/>
</dbReference>
<evidence type="ECO:0000256" key="2">
    <source>
        <dbReference type="ARBA" id="ARBA00012528"/>
    </source>
</evidence>
<keyword evidence="4" id="KW-1133">Transmembrane helix</keyword>
<dbReference type="PATRIC" id="fig|455.5.peg.347"/>
<keyword evidence="4" id="KW-0812">Transmembrane</keyword>
<dbReference type="GO" id="GO:0052621">
    <property type="term" value="F:diguanylate cyclase activity"/>
    <property type="evidence" value="ECO:0007669"/>
    <property type="project" value="UniProtKB-EC"/>
</dbReference>
<feature type="transmembrane region" description="Helical" evidence="4">
    <location>
        <begin position="21"/>
        <end position="37"/>
    </location>
</feature>
<gene>
    <name evidence="7" type="ORF">A8135_08775</name>
    <name evidence="6" type="ORF">Ljam_0330</name>
</gene>
<dbReference type="PANTHER" id="PTHR45138">
    <property type="entry name" value="REGULATORY COMPONENTS OF SENSORY TRANSDUCTION SYSTEM"/>
    <property type="match status" value="1"/>
</dbReference>
<evidence type="ECO:0000313" key="8">
    <source>
        <dbReference type="Proteomes" id="UP000054715"/>
    </source>
</evidence>
<keyword evidence="4" id="KW-0472">Membrane</keyword>
<keyword evidence="9" id="KW-1185">Reference proteome</keyword>
<dbReference type="Pfam" id="PF00990">
    <property type="entry name" value="GGDEF"/>
    <property type="match status" value="1"/>
</dbReference>
<dbReference type="FunFam" id="3.30.70.270:FF:000001">
    <property type="entry name" value="Diguanylate cyclase domain protein"/>
    <property type="match status" value="1"/>
</dbReference>
<dbReference type="SMART" id="SM00267">
    <property type="entry name" value="GGDEF"/>
    <property type="match status" value="1"/>
</dbReference>
<feature type="transmembrane region" description="Helical" evidence="4">
    <location>
        <begin position="158"/>
        <end position="176"/>
    </location>
</feature>
<dbReference type="EC" id="2.7.7.65" evidence="2"/>
<evidence type="ECO:0000256" key="4">
    <source>
        <dbReference type="SAM" id="Phobius"/>
    </source>
</evidence>
<protein>
    <recommendedName>
        <fullName evidence="2">diguanylate cyclase</fullName>
        <ecNumber evidence="2">2.7.7.65</ecNumber>
    </recommendedName>
</protein>
<dbReference type="NCBIfam" id="TIGR00254">
    <property type="entry name" value="GGDEF"/>
    <property type="match status" value="1"/>
</dbReference>
<dbReference type="PANTHER" id="PTHR45138:SF9">
    <property type="entry name" value="DIGUANYLATE CYCLASE DGCM-RELATED"/>
    <property type="match status" value="1"/>
</dbReference>
<accession>A0A0W0UW53</accession>
<reference evidence="7 9" key="2">
    <citation type="submission" date="2016-05" db="EMBL/GenBank/DDBJ databases">
        <authorList>
            <person name="Prochazka B."/>
            <person name="Indra A."/>
            <person name="Hasenberger P."/>
            <person name="Blaschitz M."/>
            <person name="Wagner L."/>
            <person name="Wewalka G."/>
            <person name="Sorschag S."/>
            <person name="Schmid D."/>
            <person name="Ruppitsch W."/>
        </authorList>
    </citation>
    <scope>NUCLEOTIDE SEQUENCE [LARGE SCALE GENOMIC DNA]</scope>
    <source>
        <strain evidence="7 9">974010_12</strain>
    </source>
</reference>
<evidence type="ECO:0000259" key="5">
    <source>
        <dbReference type="PROSITE" id="PS50887"/>
    </source>
</evidence>
<evidence type="ECO:0000256" key="1">
    <source>
        <dbReference type="ARBA" id="ARBA00001946"/>
    </source>
</evidence>
<dbReference type="InterPro" id="IPR050469">
    <property type="entry name" value="Diguanylate_Cyclase"/>
</dbReference>
<evidence type="ECO:0000313" key="7">
    <source>
        <dbReference type="EMBL" id="OCH98847.1"/>
    </source>
</evidence>
<dbReference type="AlphaFoldDB" id="A0A0W0UW53"/>
<dbReference type="Gene3D" id="3.30.70.270">
    <property type="match status" value="1"/>
</dbReference>
<comment type="catalytic activity">
    <reaction evidence="3">
        <text>2 GTP = 3',3'-c-di-GMP + 2 diphosphate</text>
        <dbReference type="Rhea" id="RHEA:24898"/>
        <dbReference type="ChEBI" id="CHEBI:33019"/>
        <dbReference type="ChEBI" id="CHEBI:37565"/>
        <dbReference type="ChEBI" id="CHEBI:58805"/>
        <dbReference type="EC" id="2.7.7.65"/>
    </reaction>
</comment>
<sequence>MSKKIHRECFELLLQNSLKSIPFNIILAAIISFYFWYSGVMLFYSLIWFLAIFLICSIRWYYSYHLLQKKMHFVNQDKLQQVFVFLTSLMGVMWGVGYFLFFSYLSQLNEIIIILVLGGLASGALASLSVYMPAYYAYLLPMFLPVIVYNFYTMEFERIILATTFVLFVIMLIVTAKITSRLLHETIVLTIEKDNLILRLKKANQKQQKALGTIRKLSVTDALTGLYNRRYFEVKLKDESHRAKKNKHPLNLVFIDVDNFKIINDSFGHPYGDIFLKDLANAIKNSTQRVHDTAFRLGGDEFAAIFTNTSLEEAIHLCSSMKEHFQKNNRQKHVTISIGILCIPPSFSEDLDEIISTADKILYQAKKTGKNKIISQRL</sequence>
<dbReference type="InterPro" id="IPR029787">
    <property type="entry name" value="Nucleotide_cyclase"/>
</dbReference>
<feature type="transmembrane region" description="Helical" evidence="4">
    <location>
        <begin position="43"/>
        <end position="62"/>
    </location>
</feature>
<dbReference type="Proteomes" id="UP000093336">
    <property type="component" value="Unassembled WGS sequence"/>
</dbReference>
<evidence type="ECO:0000313" key="9">
    <source>
        <dbReference type="Proteomes" id="UP000093336"/>
    </source>
</evidence>
<organism evidence="6 8">
    <name type="scientific">Legionella jamestowniensis</name>
    <dbReference type="NCBI Taxonomy" id="455"/>
    <lineage>
        <taxon>Bacteria</taxon>
        <taxon>Pseudomonadati</taxon>
        <taxon>Pseudomonadota</taxon>
        <taxon>Gammaproteobacteria</taxon>
        <taxon>Legionellales</taxon>
        <taxon>Legionellaceae</taxon>
        <taxon>Legionella</taxon>
    </lineage>
</organism>
<proteinExistence type="predicted"/>
<dbReference type="Proteomes" id="UP000054715">
    <property type="component" value="Unassembled WGS sequence"/>
</dbReference>
<dbReference type="InterPro" id="IPR043128">
    <property type="entry name" value="Rev_trsase/Diguanyl_cyclase"/>
</dbReference>
<reference evidence="6 8" key="1">
    <citation type="submission" date="2015-11" db="EMBL/GenBank/DDBJ databases">
        <title>Genomic analysis of 38 Legionella species identifies large and diverse effector repertoires.</title>
        <authorList>
            <person name="Burstein D."/>
            <person name="Amaro F."/>
            <person name="Zusman T."/>
            <person name="Lifshitz Z."/>
            <person name="Cohen O."/>
            <person name="Gilbert J.A."/>
            <person name="Pupko T."/>
            <person name="Shuman H.A."/>
            <person name="Segal G."/>
        </authorList>
    </citation>
    <scope>NUCLEOTIDE SEQUENCE [LARGE SCALE GENOMIC DNA]</scope>
    <source>
        <strain evidence="6 8">JA-26-G1-E2</strain>
    </source>
</reference>
<dbReference type="CDD" id="cd01949">
    <property type="entry name" value="GGDEF"/>
    <property type="match status" value="1"/>
</dbReference>
<dbReference type="STRING" id="455.Ljam_0330"/>
<feature type="transmembrane region" description="Helical" evidence="4">
    <location>
        <begin position="82"/>
        <end position="105"/>
    </location>
</feature>
<comment type="caution">
    <text evidence="6">The sequence shown here is derived from an EMBL/GenBank/DDBJ whole genome shotgun (WGS) entry which is preliminary data.</text>
</comment>
<dbReference type="SUPFAM" id="SSF55073">
    <property type="entry name" value="Nucleotide cyclase"/>
    <property type="match status" value="1"/>
</dbReference>